<protein>
    <recommendedName>
        <fullName evidence="2">THO1-MOS11 C-terminal domain-containing protein</fullName>
    </recommendedName>
</protein>
<proteinExistence type="predicted"/>
<dbReference type="InterPro" id="IPR044209">
    <property type="entry name" value="MOS11"/>
</dbReference>
<sequence>MASQDSKPAQVPAAAELTAPPAAAAGEATNPTSPTAAQNPSPAAAAAAGGAATDLEKKMRRAERFGTQVVMSEDEKRSSRAESLDFKVYYIDCHGVRILEPQYIPSLMKHLQILLLWFGTGSSNEKMEEQKKKSRAERFGLPTPSSDDTEAKKKARLERFGQSTEVGKAEEEKRKARALRFAGAPSGSSEGKDKDTSKPMRAICVHGI</sequence>
<dbReference type="AlphaFoldDB" id="N1R1T4"/>
<reference evidence="3" key="1">
    <citation type="submission" date="2015-06" db="UniProtKB">
        <authorList>
            <consortium name="EnsemblPlants"/>
        </authorList>
    </citation>
    <scope>IDENTIFICATION</scope>
</reference>
<feature type="domain" description="THO1-MOS11 C-terminal" evidence="2">
    <location>
        <begin position="51"/>
        <end position="82"/>
    </location>
</feature>
<evidence type="ECO:0000259" key="2">
    <source>
        <dbReference type="Pfam" id="PF18592"/>
    </source>
</evidence>
<dbReference type="PANTHER" id="PTHR47701">
    <property type="entry name" value="PROTEIN MODIFIER OF SNC1 11"/>
    <property type="match status" value="1"/>
</dbReference>
<dbReference type="GO" id="GO:0016973">
    <property type="term" value="P:poly(A)+ mRNA export from nucleus"/>
    <property type="evidence" value="ECO:0007669"/>
    <property type="project" value="InterPro"/>
</dbReference>
<organism evidence="3">
    <name type="scientific">Aegilops tauschii</name>
    <name type="common">Tausch's goatgrass</name>
    <name type="synonym">Aegilops squarrosa</name>
    <dbReference type="NCBI Taxonomy" id="37682"/>
    <lineage>
        <taxon>Eukaryota</taxon>
        <taxon>Viridiplantae</taxon>
        <taxon>Streptophyta</taxon>
        <taxon>Embryophyta</taxon>
        <taxon>Tracheophyta</taxon>
        <taxon>Spermatophyta</taxon>
        <taxon>Magnoliopsida</taxon>
        <taxon>Liliopsida</taxon>
        <taxon>Poales</taxon>
        <taxon>Poaceae</taxon>
        <taxon>BOP clade</taxon>
        <taxon>Pooideae</taxon>
        <taxon>Triticodae</taxon>
        <taxon>Triticeae</taxon>
        <taxon>Triticinae</taxon>
        <taxon>Aegilops</taxon>
    </lineage>
</organism>
<dbReference type="PANTHER" id="PTHR47701:SF2">
    <property type="entry name" value="PROTEIN MODIFIER OF SNC1 11"/>
    <property type="match status" value="1"/>
</dbReference>
<dbReference type="GO" id="GO:0005634">
    <property type="term" value="C:nucleus"/>
    <property type="evidence" value="ECO:0007669"/>
    <property type="project" value="TreeGrafter"/>
</dbReference>
<evidence type="ECO:0000313" key="3">
    <source>
        <dbReference type="EnsemblPlants" id="EMT16896"/>
    </source>
</evidence>
<name>N1R1T4_AEGTA</name>
<feature type="domain" description="THO1-MOS11 C-terminal" evidence="2">
    <location>
        <begin position="130"/>
        <end position="161"/>
    </location>
</feature>
<dbReference type="InterPro" id="IPR040746">
    <property type="entry name" value="THO1_MOS11_C"/>
</dbReference>
<feature type="region of interest" description="Disordered" evidence="1">
    <location>
        <begin position="127"/>
        <end position="208"/>
    </location>
</feature>
<dbReference type="EnsemblPlants" id="EMT16896">
    <property type="protein sequence ID" value="EMT16896"/>
    <property type="gene ID" value="F775_26777"/>
</dbReference>
<feature type="region of interest" description="Disordered" evidence="1">
    <location>
        <begin position="1"/>
        <end position="60"/>
    </location>
</feature>
<dbReference type="Pfam" id="PF18592">
    <property type="entry name" value="Tho1_MOS11_C"/>
    <property type="match status" value="2"/>
</dbReference>
<evidence type="ECO:0000256" key="1">
    <source>
        <dbReference type="SAM" id="MobiDB-lite"/>
    </source>
</evidence>
<feature type="compositionally biased region" description="Low complexity" evidence="1">
    <location>
        <begin position="12"/>
        <end position="52"/>
    </location>
</feature>
<accession>N1R1T4</accession>